<evidence type="ECO:0000259" key="1">
    <source>
        <dbReference type="Pfam" id="PF13302"/>
    </source>
</evidence>
<dbReference type="EMBL" id="BQXO01000007">
    <property type="protein sequence ID" value="GKT06570.1"/>
    <property type="molecule type" value="Genomic_DNA"/>
</dbReference>
<comment type="caution">
    <text evidence="2">The sequence shown here is derived from an EMBL/GenBank/DDBJ whole genome shotgun (WGS) entry which is preliminary data.</text>
</comment>
<evidence type="ECO:0000313" key="2">
    <source>
        <dbReference type="EMBL" id="GKT06570.1"/>
    </source>
</evidence>
<protein>
    <submittedName>
        <fullName evidence="2">Alanine acetyltransferase</fullName>
    </submittedName>
</protein>
<keyword evidence="3" id="KW-1185">Reference proteome</keyword>
<feature type="domain" description="N-acetyltransferase" evidence="1">
    <location>
        <begin position="21"/>
        <end position="152"/>
    </location>
</feature>
<dbReference type="RefSeq" id="WP_407884825.1">
    <property type="nucleotide sequence ID" value="NZ_BQXO01000007.1"/>
</dbReference>
<dbReference type="SUPFAM" id="SSF55729">
    <property type="entry name" value="Acyl-CoA N-acyltransferases (Nat)"/>
    <property type="match status" value="1"/>
</dbReference>
<evidence type="ECO:0000313" key="3">
    <source>
        <dbReference type="Proteomes" id="UP001628078"/>
    </source>
</evidence>
<accession>A0ABQ5JRC4</accession>
<proteinExistence type="predicted"/>
<reference evidence="2 3" key="1">
    <citation type="submission" date="2022-03" db="EMBL/GenBank/DDBJ databases">
        <title>Draft genome sequence of Furfurilactobacillus curtus JCM 31185.</title>
        <authorList>
            <person name="Suzuki S."/>
            <person name="Endo A."/>
            <person name="Kajikawa A."/>
        </authorList>
    </citation>
    <scope>NUCLEOTIDE SEQUENCE [LARGE SCALE GENOMIC DNA]</scope>
    <source>
        <strain evidence="2 3">JCM 31185</strain>
    </source>
</reference>
<dbReference type="Pfam" id="PF13302">
    <property type="entry name" value="Acetyltransf_3"/>
    <property type="match status" value="1"/>
</dbReference>
<dbReference type="InterPro" id="IPR000182">
    <property type="entry name" value="GNAT_dom"/>
</dbReference>
<gene>
    <name evidence="2" type="ORF">JCM31185_18570</name>
</gene>
<dbReference type="PANTHER" id="PTHR43792">
    <property type="entry name" value="GNAT FAMILY, PUTATIVE (AFU_ORTHOLOGUE AFUA_3G00765)-RELATED-RELATED"/>
    <property type="match status" value="1"/>
</dbReference>
<dbReference type="Proteomes" id="UP001628078">
    <property type="component" value="Unassembled WGS sequence"/>
</dbReference>
<sequence>MQFERYHPIMTAHYVLDWLTMYKVKDIFALRHDETVAAMIGRNVDADLMTTTTYVNRTMSQVMNNEALIWGIGDKLTQQYLGTFSFLHFDTNRTVAEIQFELLPVIQQHGVMTEVLTHMMSFAFDELNLKRLLANVSEENRAASDLLIAQGFSAVDHVGRVLVYELIADQR</sequence>
<dbReference type="Gene3D" id="3.40.630.30">
    <property type="match status" value="1"/>
</dbReference>
<dbReference type="InterPro" id="IPR051531">
    <property type="entry name" value="N-acetyltransferase"/>
</dbReference>
<organism evidence="2 3">
    <name type="scientific">Furfurilactobacillus curtus</name>
    <dbReference type="NCBI Taxonomy" id="1746200"/>
    <lineage>
        <taxon>Bacteria</taxon>
        <taxon>Bacillati</taxon>
        <taxon>Bacillota</taxon>
        <taxon>Bacilli</taxon>
        <taxon>Lactobacillales</taxon>
        <taxon>Lactobacillaceae</taxon>
        <taxon>Furfurilactobacillus</taxon>
    </lineage>
</organism>
<name>A0ABQ5JRC4_9LACO</name>
<dbReference type="InterPro" id="IPR016181">
    <property type="entry name" value="Acyl_CoA_acyltransferase"/>
</dbReference>